<dbReference type="Proteomes" id="UP000244930">
    <property type="component" value="Chromosome"/>
</dbReference>
<evidence type="ECO:0000256" key="2">
    <source>
        <dbReference type="ARBA" id="ARBA00022448"/>
    </source>
</evidence>
<dbReference type="InterPro" id="IPR028082">
    <property type="entry name" value="Peripla_BP_I"/>
</dbReference>
<keyword evidence="2" id="KW-0813">Transport</keyword>
<evidence type="ECO:0000256" key="1">
    <source>
        <dbReference type="ARBA" id="ARBA00010062"/>
    </source>
</evidence>
<feature type="domain" description="Leucine-binding protein" evidence="6">
    <location>
        <begin position="24"/>
        <end position="362"/>
    </location>
</feature>
<gene>
    <name evidence="7" type="ORF">CEW83_17265</name>
</gene>
<dbReference type="Pfam" id="PF13458">
    <property type="entry name" value="Peripla_BP_6"/>
    <property type="match status" value="1"/>
</dbReference>
<feature type="chain" id="PRO_5016107392" evidence="5">
    <location>
        <begin position="21"/>
        <end position="371"/>
    </location>
</feature>
<keyword evidence="3 5" id="KW-0732">Signal</keyword>
<comment type="similarity">
    <text evidence="1">Belongs to the leucine-binding protein family.</text>
</comment>
<dbReference type="GO" id="GO:0006865">
    <property type="term" value="P:amino acid transport"/>
    <property type="evidence" value="ECO:0007669"/>
    <property type="project" value="UniProtKB-KW"/>
</dbReference>
<proteinExistence type="inferred from homology"/>
<dbReference type="PRINTS" id="PR00337">
    <property type="entry name" value="LEUILEVALBP"/>
</dbReference>
<evidence type="ECO:0000259" key="6">
    <source>
        <dbReference type="Pfam" id="PF13458"/>
    </source>
</evidence>
<dbReference type="PANTHER" id="PTHR47151:SF2">
    <property type="entry name" value="AMINO ACID BINDING PROTEIN"/>
    <property type="match status" value="1"/>
</dbReference>
<accession>A0A2U8GT45</accession>
<dbReference type="EMBL" id="CP022187">
    <property type="protein sequence ID" value="AWI76751.1"/>
    <property type="molecule type" value="Genomic_DNA"/>
</dbReference>
<evidence type="ECO:0000256" key="5">
    <source>
        <dbReference type="SAM" id="SignalP"/>
    </source>
</evidence>
<dbReference type="CDD" id="cd06342">
    <property type="entry name" value="PBP1_ABC_LIVBP-like"/>
    <property type="match status" value="1"/>
</dbReference>
<keyword evidence="4" id="KW-0029">Amino-acid transport</keyword>
<evidence type="ECO:0000256" key="3">
    <source>
        <dbReference type="ARBA" id="ARBA00022729"/>
    </source>
</evidence>
<evidence type="ECO:0000313" key="8">
    <source>
        <dbReference type="Proteomes" id="UP000244930"/>
    </source>
</evidence>
<dbReference type="PANTHER" id="PTHR47151">
    <property type="entry name" value="LEU/ILE/VAL-BINDING ABC TRANSPORTER SUBUNIT"/>
    <property type="match status" value="1"/>
</dbReference>
<feature type="signal peptide" evidence="5">
    <location>
        <begin position="1"/>
        <end position="20"/>
    </location>
</feature>
<evidence type="ECO:0000313" key="7">
    <source>
        <dbReference type="EMBL" id="AWI76751.1"/>
    </source>
</evidence>
<dbReference type="Gene3D" id="3.40.50.2300">
    <property type="match status" value="2"/>
</dbReference>
<dbReference type="RefSeq" id="WP_108950450.1">
    <property type="nucleotide sequence ID" value="NZ_CP022187.1"/>
</dbReference>
<evidence type="ECO:0000256" key="4">
    <source>
        <dbReference type="ARBA" id="ARBA00022970"/>
    </source>
</evidence>
<reference evidence="7 8" key="1">
    <citation type="submission" date="2017-06" db="EMBL/GenBank/DDBJ databases">
        <title>Azoarcus.</title>
        <authorList>
            <person name="Woo J.-H."/>
            <person name="Kim H.-S."/>
        </authorList>
    </citation>
    <scope>NUCLEOTIDE SEQUENCE [LARGE SCALE GENOMIC DNA]</scope>
    <source>
        <strain evidence="7 8">TSPY31</strain>
    </source>
</reference>
<dbReference type="InterPro" id="IPR000709">
    <property type="entry name" value="Leu_Ile_Val-bd"/>
</dbReference>
<keyword evidence="8" id="KW-1185">Reference proteome</keyword>
<sequence>MKHTLLVLALAGLGMGAAQAQTVVKIGHAGPLTGPIAHIGKDGEFGARLAVEDANAKGIMIGGKKVTFELVSEDDQADPRTATTVAQRLTDNDVKGVVGHVTSGASIPASRVYEQAGVPVITPSSTSPKLTQQGYKVTFRVIANDLQQGAAMARYASEILKAKKVAIIDDRTAYGQGLADAFTESLKKYGIEVVGREFTTDKSTDFMAILTKIKGKTPDAVFYGGMDAQGAPMLRQMRQLGMEARYLGGDGVCTSEMLKLAGDAMADNVYCSQAGIPLEQMPGGADFLKRFKARFNTDVQLYAPYSYDAAMAMIEAMKTAGSSDPAKYLPALQKTAFKGVTGDIAFDKNGDIKDGGVSMYRFQGGKWEALK</sequence>
<dbReference type="KEGG" id="acom:CEW83_17265"/>
<dbReference type="AlphaFoldDB" id="A0A2U8GT45"/>
<protein>
    <submittedName>
        <fullName evidence="7">Branched chain amino acid ABC transporter substrate-binding protein</fullName>
    </submittedName>
</protein>
<dbReference type="SUPFAM" id="SSF53822">
    <property type="entry name" value="Periplasmic binding protein-like I"/>
    <property type="match status" value="1"/>
</dbReference>
<name>A0A2U8GT45_9RHOO</name>
<dbReference type="InterPro" id="IPR028081">
    <property type="entry name" value="Leu-bd"/>
</dbReference>
<organism evidence="7 8">
    <name type="scientific">Parazoarcus communis</name>
    <dbReference type="NCBI Taxonomy" id="41977"/>
    <lineage>
        <taxon>Bacteria</taxon>
        <taxon>Pseudomonadati</taxon>
        <taxon>Pseudomonadota</taxon>
        <taxon>Betaproteobacteria</taxon>
        <taxon>Rhodocyclales</taxon>
        <taxon>Zoogloeaceae</taxon>
        <taxon>Parazoarcus</taxon>
    </lineage>
</organism>